<dbReference type="OrthoDB" id="6272293at2759"/>
<evidence type="ECO:0000313" key="1">
    <source>
        <dbReference type="EMBL" id="VDN16795.1"/>
    </source>
</evidence>
<dbReference type="Proteomes" id="UP000281553">
    <property type="component" value="Unassembled WGS sequence"/>
</dbReference>
<gene>
    <name evidence="1" type="ORF">DILT_LOCUS12626</name>
</gene>
<keyword evidence="2" id="KW-1185">Reference proteome</keyword>
<evidence type="ECO:0000313" key="2">
    <source>
        <dbReference type="Proteomes" id="UP000281553"/>
    </source>
</evidence>
<reference evidence="1 2" key="1">
    <citation type="submission" date="2018-11" db="EMBL/GenBank/DDBJ databases">
        <authorList>
            <consortium name="Pathogen Informatics"/>
        </authorList>
    </citation>
    <scope>NUCLEOTIDE SEQUENCE [LARGE SCALE GENOMIC DNA]</scope>
</reference>
<dbReference type="AlphaFoldDB" id="A0A3P7LIS7"/>
<proteinExistence type="predicted"/>
<dbReference type="EMBL" id="UYRU01067097">
    <property type="protein sequence ID" value="VDN16795.1"/>
    <property type="molecule type" value="Genomic_DNA"/>
</dbReference>
<protein>
    <submittedName>
        <fullName evidence="1">Uncharacterized protein</fullName>
    </submittedName>
</protein>
<accession>A0A3P7LIS7</accession>
<organism evidence="1 2">
    <name type="scientific">Dibothriocephalus latus</name>
    <name type="common">Fish tapeworm</name>
    <name type="synonym">Diphyllobothrium latum</name>
    <dbReference type="NCBI Taxonomy" id="60516"/>
    <lineage>
        <taxon>Eukaryota</taxon>
        <taxon>Metazoa</taxon>
        <taxon>Spiralia</taxon>
        <taxon>Lophotrochozoa</taxon>
        <taxon>Platyhelminthes</taxon>
        <taxon>Cestoda</taxon>
        <taxon>Eucestoda</taxon>
        <taxon>Diphyllobothriidea</taxon>
        <taxon>Diphyllobothriidae</taxon>
        <taxon>Dibothriocephalus</taxon>
    </lineage>
</organism>
<name>A0A3P7LIS7_DIBLA</name>
<sequence length="88" mass="10132">MIPNLKPSTRCAKTAKKAMGILGALKRSFLYFDEELFGRVFGTFVRPILEYCIQAWCPWMNKDYAMLKKPQRMATKLVTNHLTASICK</sequence>